<dbReference type="InterPro" id="IPR055089">
    <property type="entry name" value="COP9_N"/>
</dbReference>
<dbReference type="GO" id="GO:0008180">
    <property type="term" value="C:COP9 signalosome"/>
    <property type="evidence" value="ECO:0007669"/>
    <property type="project" value="TreeGrafter"/>
</dbReference>
<evidence type="ECO:0000256" key="1">
    <source>
        <dbReference type="ARBA" id="ARBA00022490"/>
    </source>
</evidence>
<gene>
    <name evidence="4" type="ORF">BCR39DRAFT_532078</name>
</gene>
<comment type="caution">
    <text evidence="4">The sequence shown here is derived from an EMBL/GenBank/DDBJ whole genome shotgun (WGS) entry which is preliminary data.</text>
</comment>
<keyword evidence="5" id="KW-1185">Reference proteome</keyword>
<dbReference type="InParanoid" id="A0A1Y2B497"/>
<dbReference type="STRING" id="71784.A0A1Y2B497"/>
<protein>
    <recommendedName>
        <fullName evidence="3">COP9 signalosome complex subunit 3 N-terminal helical repeats domain-containing protein</fullName>
    </recommendedName>
</protein>
<dbReference type="Proteomes" id="UP000193986">
    <property type="component" value="Unassembled WGS sequence"/>
</dbReference>
<feature type="region of interest" description="Disordered" evidence="2">
    <location>
        <begin position="1"/>
        <end position="27"/>
    </location>
</feature>
<feature type="domain" description="COP9 signalosome complex subunit 3 N-terminal helical repeats" evidence="3">
    <location>
        <begin position="93"/>
        <end position="285"/>
    </location>
</feature>
<keyword evidence="1" id="KW-0963">Cytoplasm</keyword>
<reference evidence="4 5" key="1">
    <citation type="submission" date="2016-07" db="EMBL/GenBank/DDBJ databases">
        <title>Pervasive Adenine N6-methylation of Active Genes in Fungi.</title>
        <authorList>
            <consortium name="DOE Joint Genome Institute"/>
            <person name="Mondo S.J."/>
            <person name="Dannebaum R.O."/>
            <person name="Kuo R.C."/>
            <person name="Labutti K."/>
            <person name="Haridas S."/>
            <person name="Kuo A."/>
            <person name="Salamov A."/>
            <person name="Ahrendt S.R."/>
            <person name="Lipzen A."/>
            <person name="Sullivan W."/>
            <person name="Andreopoulos W.B."/>
            <person name="Clum A."/>
            <person name="Lindquist E."/>
            <person name="Daum C."/>
            <person name="Ramamoorthy G.K."/>
            <person name="Gryganskyi A."/>
            <person name="Culley D."/>
            <person name="Magnuson J.K."/>
            <person name="James T.Y."/>
            <person name="O'Malley M.A."/>
            <person name="Stajich J.E."/>
            <person name="Spatafora J.W."/>
            <person name="Visel A."/>
            <person name="Grigoriev I.V."/>
        </authorList>
    </citation>
    <scope>NUCLEOTIDE SEQUENCE [LARGE SCALE GENOMIC DNA]</scope>
    <source>
        <strain evidence="4 5">68-887.2</strain>
    </source>
</reference>
<accession>A0A1Y2B497</accession>
<evidence type="ECO:0000313" key="4">
    <source>
        <dbReference type="EMBL" id="ORY29546.1"/>
    </source>
</evidence>
<dbReference type="PANTHER" id="PTHR10758">
    <property type="entry name" value="26S PROTEASOME NON-ATPASE REGULATORY SUBUNIT 3/COP9 SIGNALOSOME COMPLEX SUBUNIT 3"/>
    <property type="match status" value="1"/>
</dbReference>
<sequence length="494" mass="53717">MSRSNTHPEFPSLPAGSRERPPPDNGADLIHLINDANTLEAVRDYLISALQRISEGENQVGDDPQQKIKSGEALLASLGAAGLVPDQQQMIGKTAALVYIISARLMAPRITPESHNEAALQYAMTLCQIGEESQLELCRGRVALLAEGVLRLAKHLRRVDLIIEPLYRLALRAFPRGCFSGAHWVVLEACLLVRQYEPAKRIMLEIFTDLRYASPTYLDVLTFYHHAGLICAALKEYARAAEFFSVAVCTPTAAASAIQYACVKRAILCELIASGKPLVFPAYISGNITRNIERHAPDYLALAKAYEAADWAAVLNARSTKAFSDDNNLGLVDQVIASIPRRRLIKATNIYSKLTLSELATKIGLTGEDGTSRAGQLFAELCAAGDVHGEVTGDPPVVTFYEESGDPGPKHLVEQIETANLMASWLESHLDLSSKRLAGSKYYLRKQATAMQVSGGKGKGKAGGLWDTDAAEEADSEKTRRMRGPGGNYSDMGY</sequence>
<evidence type="ECO:0000313" key="5">
    <source>
        <dbReference type="Proteomes" id="UP000193986"/>
    </source>
</evidence>
<dbReference type="Pfam" id="PF22788">
    <property type="entry name" value="COP9_hel_rpt"/>
    <property type="match status" value="1"/>
</dbReference>
<dbReference type="PANTHER" id="PTHR10758:SF1">
    <property type="entry name" value="COP9 SIGNALOSOME COMPLEX SUBUNIT 3"/>
    <property type="match status" value="1"/>
</dbReference>
<dbReference type="AlphaFoldDB" id="A0A1Y2B497"/>
<dbReference type="GO" id="GO:0006511">
    <property type="term" value="P:ubiquitin-dependent protein catabolic process"/>
    <property type="evidence" value="ECO:0007669"/>
    <property type="project" value="TreeGrafter"/>
</dbReference>
<dbReference type="OrthoDB" id="29061at2759"/>
<evidence type="ECO:0000259" key="3">
    <source>
        <dbReference type="Pfam" id="PF22788"/>
    </source>
</evidence>
<feature type="region of interest" description="Disordered" evidence="2">
    <location>
        <begin position="453"/>
        <end position="494"/>
    </location>
</feature>
<evidence type="ECO:0000256" key="2">
    <source>
        <dbReference type="SAM" id="MobiDB-lite"/>
    </source>
</evidence>
<dbReference type="EMBL" id="MCFC01000025">
    <property type="protein sequence ID" value="ORY29546.1"/>
    <property type="molecule type" value="Genomic_DNA"/>
</dbReference>
<proteinExistence type="predicted"/>
<dbReference type="InterPro" id="IPR050756">
    <property type="entry name" value="CSN3"/>
</dbReference>
<organism evidence="4 5">
    <name type="scientific">Naematelia encephala</name>
    <dbReference type="NCBI Taxonomy" id="71784"/>
    <lineage>
        <taxon>Eukaryota</taxon>
        <taxon>Fungi</taxon>
        <taxon>Dikarya</taxon>
        <taxon>Basidiomycota</taxon>
        <taxon>Agaricomycotina</taxon>
        <taxon>Tremellomycetes</taxon>
        <taxon>Tremellales</taxon>
        <taxon>Naemateliaceae</taxon>
        <taxon>Naematelia</taxon>
    </lineage>
</organism>
<name>A0A1Y2B497_9TREE</name>